<name>A0A3N1KYT4_9PROT</name>
<feature type="transmembrane region" description="Helical" evidence="1">
    <location>
        <begin position="45"/>
        <end position="64"/>
    </location>
</feature>
<reference evidence="3 4" key="1">
    <citation type="submission" date="2018-11" db="EMBL/GenBank/DDBJ databases">
        <title>Genomic Encyclopedia of Type Strains, Phase IV (KMG-IV): sequencing the most valuable type-strain genomes for metagenomic binning, comparative biology and taxonomic classification.</title>
        <authorList>
            <person name="Goeker M."/>
        </authorList>
    </citation>
    <scope>NUCLEOTIDE SEQUENCE [LARGE SCALE GENOMIC DNA]</scope>
    <source>
        <strain evidence="3 4">DSM 5900</strain>
    </source>
</reference>
<evidence type="ECO:0000313" key="4">
    <source>
        <dbReference type="Proteomes" id="UP000278222"/>
    </source>
</evidence>
<sequence length="200" mass="19700">MFIKAIAAGTAWLFMATGASAHHAMDGQLPDTLMGGLLSGLGHPVIGWDHLAFVVGIGILSMVAGLGVAPILCFVLATVAGCLLHVLGADLPAAEVAIALSILALAALLVVGWRRVPALLALVALAGVFHGYAYGESIVGAEATPLLAYLVGFALIQAAIAIAAARLAAWIAAGSGARAGGLAQVSGAVLVLVAAAALLG</sequence>
<dbReference type="Pfam" id="PF04955">
    <property type="entry name" value="HupE_UreJ"/>
    <property type="match status" value="1"/>
</dbReference>
<protein>
    <submittedName>
        <fullName evidence="3">Urease accessory protein</fullName>
    </submittedName>
</protein>
<accession>A0A3N1KYT4</accession>
<gene>
    <name evidence="3" type="ORF">EDC65_3936</name>
</gene>
<feature type="chain" id="PRO_5018279939" evidence="2">
    <location>
        <begin position="22"/>
        <end position="200"/>
    </location>
</feature>
<keyword evidence="1" id="KW-0812">Transmembrane</keyword>
<dbReference type="OrthoDB" id="9808192at2"/>
<evidence type="ECO:0000256" key="2">
    <source>
        <dbReference type="SAM" id="SignalP"/>
    </source>
</evidence>
<feature type="signal peptide" evidence="2">
    <location>
        <begin position="1"/>
        <end position="21"/>
    </location>
</feature>
<keyword evidence="1" id="KW-1133">Transmembrane helix</keyword>
<evidence type="ECO:0000256" key="1">
    <source>
        <dbReference type="SAM" id="Phobius"/>
    </source>
</evidence>
<feature type="transmembrane region" description="Helical" evidence="1">
    <location>
        <begin position="147"/>
        <end position="169"/>
    </location>
</feature>
<proteinExistence type="predicted"/>
<feature type="transmembrane region" description="Helical" evidence="1">
    <location>
        <begin position="118"/>
        <end position="135"/>
    </location>
</feature>
<organism evidence="3 4">
    <name type="scientific">Stella humosa</name>
    <dbReference type="NCBI Taxonomy" id="94"/>
    <lineage>
        <taxon>Bacteria</taxon>
        <taxon>Pseudomonadati</taxon>
        <taxon>Pseudomonadota</taxon>
        <taxon>Alphaproteobacteria</taxon>
        <taxon>Rhodospirillales</taxon>
        <taxon>Stellaceae</taxon>
        <taxon>Stella</taxon>
    </lineage>
</organism>
<feature type="transmembrane region" description="Helical" evidence="1">
    <location>
        <begin position="71"/>
        <end position="87"/>
    </location>
</feature>
<comment type="caution">
    <text evidence="3">The sequence shown here is derived from an EMBL/GenBank/DDBJ whole genome shotgun (WGS) entry which is preliminary data.</text>
</comment>
<feature type="transmembrane region" description="Helical" evidence="1">
    <location>
        <begin position="93"/>
        <end position="111"/>
    </location>
</feature>
<feature type="transmembrane region" description="Helical" evidence="1">
    <location>
        <begin position="181"/>
        <end position="199"/>
    </location>
</feature>
<dbReference type="Proteomes" id="UP000278222">
    <property type="component" value="Unassembled WGS sequence"/>
</dbReference>
<evidence type="ECO:0000313" key="3">
    <source>
        <dbReference type="EMBL" id="ROP84582.1"/>
    </source>
</evidence>
<dbReference type="AlphaFoldDB" id="A0A3N1KYT4"/>
<keyword evidence="4" id="KW-1185">Reference proteome</keyword>
<dbReference type="RefSeq" id="WP_123692620.1">
    <property type="nucleotide sequence ID" value="NZ_AP019700.1"/>
</dbReference>
<keyword evidence="1" id="KW-0472">Membrane</keyword>
<dbReference type="EMBL" id="RJKX01000015">
    <property type="protein sequence ID" value="ROP84582.1"/>
    <property type="molecule type" value="Genomic_DNA"/>
</dbReference>
<keyword evidence="2" id="KW-0732">Signal</keyword>
<dbReference type="InterPro" id="IPR007038">
    <property type="entry name" value="HupE_UreJ"/>
</dbReference>